<dbReference type="Pfam" id="PF08241">
    <property type="entry name" value="Methyltransf_11"/>
    <property type="match status" value="1"/>
</dbReference>
<protein>
    <submittedName>
        <fullName evidence="2">Methyltransferase type 11</fullName>
    </submittedName>
</protein>
<organism evidence="2 3">
    <name type="scientific">Desulfocurvibacter africanus subsp. africanus str. Walvis Bay</name>
    <dbReference type="NCBI Taxonomy" id="690850"/>
    <lineage>
        <taxon>Bacteria</taxon>
        <taxon>Pseudomonadati</taxon>
        <taxon>Thermodesulfobacteriota</taxon>
        <taxon>Desulfovibrionia</taxon>
        <taxon>Desulfovibrionales</taxon>
        <taxon>Desulfovibrionaceae</taxon>
        <taxon>Desulfocurvibacter</taxon>
    </lineage>
</organism>
<dbReference type="HOGENOM" id="CLU_039068_9_1_7"/>
<dbReference type="EMBL" id="CP003221">
    <property type="protein sequence ID" value="EGJ48765.1"/>
    <property type="molecule type" value="Genomic_DNA"/>
</dbReference>
<dbReference type="KEGG" id="daf:Desaf_0410"/>
<dbReference type="Proteomes" id="UP000007844">
    <property type="component" value="Chromosome"/>
</dbReference>
<sequence>MSEAMRHAGIHECGASRGGVDEPWERLALLRAGQLAPPSDHSGKLEAPTGFEGRMLRPGGLTLTARALDICALPPGARVLDAGCGAGDSLEFMCGMGLVPLGIDRSLNQLACCRARPGLPVLRGQAQQLPFGDGCLDGILSECVLSLLPDPGQALGEWHRVLRPGGMLALSDLYALDRREPLHNAPCPASCLDGALPLENVLELVRAAGFEPLLVEDHTPLLKRFAAELVFAGIPLETFLGRTGDARSDQGCRCGHGSNARRPRAGYYLLVARKMESRHE</sequence>
<dbReference type="NCBIfam" id="NF045667">
    <property type="entry name" value="MTase_DVU1556"/>
    <property type="match status" value="1"/>
</dbReference>
<evidence type="ECO:0000259" key="1">
    <source>
        <dbReference type="Pfam" id="PF08241"/>
    </source>
</evidence>
<dbReference type="AlphaFoldDB" id="F3YVM9"/>
<gene>
    <name evidence="2" type="ORF">Desaf_0410</name>
</gene>
<feature type="domain" description="Methyltransferase type 11" evidence="1">
    <location>
        <begin position="80"/>
        <end position="169"/>
    </location>
</feature>
<dbReference type="Gene3D" id="3.40.50.150">
    <property type="entry name" value="Vaccinia Virus protein VP39"/>
    <property type="match status" value="1"/>
</dbReference>
<dbReference type="InterPro" id="IPR029063">
    <property type="entry name" value="SAM-dependent_MTases_sf"/>
</dbReference>
<dbReference type="PANTHER" id="PTHR43591:SF24">
    <property type="entry name" value="2-METHOXY-6-POLYPRENYL-1,4-BENZOQUINOL METHYLASE, MITOCHONDRIAL"/>
    <property type="match status" value="1"/>
</dbReference>
<dbReference type="eggNOG" id="COG2226">
    <property type="taxonomic scope" value="Bacteria"/>
</dbReference>
<keyword evidence="3" id="KW-1185">Reference proteome</keyword>
<name>F3YVM9_DESAF</name>
<proteinExistence type="predicted"/>
<evidence type="ECO:0000313" key="2">
    <source>
        <dbReference type="EMBL" id="EGJ48765.1"/>
    </source>
</evidence>
<dbReference type="GO" id="GO:0008757">
    <property type="term" value="F:S-adenosylmethionine-dependent methyltransferase activity"/>
    <property type="evidence" value="ECO:0007669"/>
    <property type="project" value="InterPro"/>
</dbReference>
<dbReference type="CDD" id="cd02440">
    <property type="entry name" value="AdoMet_MTases"/>
    <property type="match status" value="1"/>
</dbReference>
<evidence type="ECO:0000313" key="3">
    <source>
        <dbReference type="Proteomes" id="UP000007844"/>
    </source>
</evidence>
<keyword evidence="2" id="KW-0808">Transferase</keyword>
<dbReference type="GO" id="GO:0032259">
    <property type="term" value="P:methylation"/>
    <property type="evidence" value="ECO:0007669"/>
    <property type="project" value="UniProtKB-KW"/>
</dbReference>
<reference evidence="2 3" key="1">
    <citation type="journal article" date="2011" name="J. Bacteriol.">
        <title>Genome sequence of the mercury-methylating and pleomorphic Desulfovibrio africanus Strain Walvis Bay.</title>
        <authorList>
            <person name="Brown S.D."/>
            <person name="Wall J.D."/>
            <person name="Kucken A.M."/>
            <person name="Gilmour C.C."/>
            <person name="Podar M."/>
            <person name="Brandt C.C."/>
            <person name="Teshima H."/>
            <person name="Detter J.C."/>
            <person name="Han C.S."/>
            <person name="Land M.L."/>
            <person name="Lucas S."/>
            <person name="Han J."/>
            <person name="Pennacchio L."/>
            <person name="Nolan M."/>
            <person name="Pitluck S."/>
            <person name="Woyke T."/>
            <person name="Goodwin L."/>
            <person name="Palumbo A.V."/>
            <person name="Elias D.A."/>
        </authorList>
    </citation>
    <scope>NUCLEOTIDE SEQUENCE [LARGE SCALE GENOMIC DNA]</scope>
    <source>
        <strain evidence="2 3">Walvis Bay</strain>
    </source>
</reference>
<keyword evidence="2" id="KW-0489">Methyltransferase</keyword>
<dbReference type="PANTHER" id="PTHR43591">
    <property type="entry name" value="METHYLTRANSFERASE"/>
    <property type="match status" value="1"/>
</dbReference>
<dbReference type="InterPro" id="IPR013216">
    <property type="entry name" value="Methyltransf_11"/>
</dbReference>
<dbReference type="RefSeq" id="WP_014258613.1">
    <property type="nucleotide sequence ID" value="NC_016629.1"/>
</dbReference>
<dbReference type="SUPFAM" id="SSF53335">
    <property type="entry name" value="S-adenosyl-L-methionine-dependent methyltransferases"/>
    <property type="match status" value="1"/>
</dbReference>
<dbReference type="STRING" id="690850.Desaf_0410"/>
<accession>F3YVM9</accession>